<dbReference type="PROSITE" id="PS00138">
    <property type="entry name" value="SUBTILASE_SER"/>
    <property type="match status" value="1"/>
</dbReference>
<accession>A0A1I7BHK3</accession>
<dbReference type="PANTHER" id="PTHR43806:SF11">
    <property type="entry name" value="CEREVISIN-RELATED"/>
    <property type="match status" value="1"/>
</dbReference>
<evidence type="ECO:0000256" key="4">
    <source>
        <dbReference type="ARBA" id="ARBA00022825"/>
    </source>
</evidence>
<feature type="active site" description="Charge relay system" evidence="5">
    <location>
        <position position="412"/>
    </location>
</feature>
<comment type="similarity">
    <text evidence="1 5">Belongs to the peptidase S8 family.</text>
</comment>
<evidence type="ECO:0000313" key="9">
    <source>
        <dbReference type="Proteomes" id="UP000199546"/>
    </source>
</evidence>
<feature type="active site" description="Charge relay system" evidence="5">
    <location>
        <position position="188"/>
    </location>
</feature>
<sequence length="470" mass="49285">MADAHQFRPVPPERRSREQIDAQRLAVREQIAAWLADTATEDARRADRVGALTDLQERSSGLGPARIQLDEDGIAVTPNRLVVRRDDVPRVVAELQARYYAPQTVSVPGLDGLRVLTTVGAGARSLRASGAVARAVAGDRAAPSHVSLLGAIRKAAGGPEPSGPGGTGLWDFPPAEAEQGGPRIAVIDNGVSAEQRADGWLSGLARTDNLDPLDVVPADAYLDRAAGHGTFAAGIVQQVAPGADVLVLRALNTEGDGDEVDVAREIVRAAQDGAEVVNLSLGFLTAGDRPPLAIEEALRTAIAIAEAEGRHLLVVCAAGNYGDRNPCWPAAFSAVPGFERHVVSVAALRLDDADERQVVGAEWSTHGDWVTCSTLGQGVVSTYVVGREAPASDLLDPDTFGPNSWATWSGTSFAAPQVAGAVVQMVRDGRAATAREALDTLLDEARKHSETENGAPTLDGYGVPLRILPV</sequence>
<dbReference type="GO" id="GO:0004252">
    <property type="term" value="F:serine-type endopeptidase activity"/>
    <property type="evidence" value="ECO:0007669"/>
    <property type="project" value="UniProtKB-UniRule"/>
</dbReference>
<dbReference type="PRINTS" id="PR00723">
    <property type="entry name" value="SUBTILISIN"/>
</dbReference>
<dbReference type="SUPFAM" id="SSF52743">
    <property type="entry name" value="Subtilisin-like"/>
    <property type="match status" value="1"/>
</dbReference>
<feature type="compositionally biased region" description="Basic and acidic residues" evidence="6">
    <location>
        <begin position="11"/>
        <end position="21"/>
    </location>
</feature>
<keyword evidence="9" id="KW-1185">Reference proteome</keyword>
<keyword evidence="2 5" id="KW-0645">Protease</keyword>
<dbReference type="OrthoDB" id="5177045at2"/>
<feature type="domain" description="Peptidase S8/S53" evidence="7">
    <location>
        <begin position="181"/>
        <end position="462"/>
    </location>
</feature>
<evidence type="ECO:0000256" key="2">
    <source>
        <dbReference type="ARBA" id="ARBA00022670"/>
    </source>
</evidence>
<dbReference type="Pfam" id="PF00082">
    <property type="entry name" value="Peptidase_S8"/>
    <property type="match status" value="1"/>
</dbReference>
<dbReference type="AlphaFoldDB" id="A0A1I7BHK3"/>
<dbReference type="Proteomes" id="UP000199546">
    <property type="component" value="Unassembled WGS sequence"/>
</dbReference>
<dbReference type="InterPro" id="IPR023828">
    <property type="entry name" value="Peptidase_S8_Ser-AS"/>
</dbReference>
<dbReference type="RefSeq" id="WP_093581364.1">
    <property type="nucleotide sequence ID" value="NZ_FPBA01000014.1"/>
</dbReference>
<dbReference type="CDD" id="cd00306">
    <property type="entry name" value="Peptidases_S8_S53"/>
    <property type="match status" value="1"/>
</dbReference>
<organism evidence="8 9">
    <name type="scientific">Geodermatophilus amargosae</name>
    <dbReference type="NCBI Taxonomy" id="1296565"/>
    <lineage>
        <taxon>Bacteria</taxon>
        <taxon>Bacillati</taxon>
        <taxon>Actinomycetota</taxon>
        <taxon>Actinomycetes</taxon>
        <taxon>Geodermatophilales</taxon>
        <taxon>Geodermatophilaceae</taxon>
        <taxon>Geodermatophilus</taxon>
    </lineage>
</organism>
<protein>
    <submittedName>
        <fullName evidence="8">Subtilase family protein</fullName>
    </submittedName>
</protein>
<dbReference type="GO" id="GO:0006508">
    <property type="term" value="P:proteolysis"/>
    <property type="evidence" value="ECO:0007669"/>
    <property type="project" value="UniProtKB-KW"/>
</dbReference>
<dbReference type="EMBL" id="FPBA01000014">
    <property type="protein sequence ID" value="SFT86660.1"/>
    <property type="molecule type" value="Genomic_DNA"/>
</dbReference>
<feature type="active site" description="Charge relay system" evidence="5">
    <location>
        <position position="228"/>
    </location>
</feature>
<feature type="region of interest" description="Disordered" evidence="6">
    <location>
        <begin position="1"/>
        <end position="21"/>
    </location>
</feature>
<evidence type="ECO:0000256" key="1">
    <source>
        <dbReference type="ARBA" id="ARBA00011073"/>
    </source>
</evidence>
<reference evidence="9" key="1">
    <citation type="submission" date="2016-10" db="EMBL/GenBank/DDBJ databases">
        <authorList>
            <person name="Varghese N."/>
            <person name="Submissions S."/>
        </authorList>
    </citation>
    <scope>NUCLEOTIDE SEQUENCE [LARGE SCALE GENOMIC DNA]</scope>
    <source>
        <strain evidence="9">DSM 46136</strain>
    </source>
</reference>
<dbReference type="STRING" id="1296565.SAMN05660657_03578"/>
<name>A0A1I7BHK3_9ACTN</name>
<keyword evidence="3 5" id="KW-0378">Hydrolase</keyword>
<dbReference type="PANTHER" id="PTHR43806">
    <property type="entry name" value="PEPTIDASE S8"/>
    <property type="match status" value="1"/>
</dbReference>
<gene>
    <name evidence="8" type="ORF">SAMN05660657_03578</name>
</gene>
<dbReference type="InterPro" id="IPR015500">
    <property type="entry name" value="Peptidase_S8_subtilisin-rel"/>
</dbReference>
<evidence type="ECO:0000256" key="5">
    <source>
        <dbReference type="PROSITE-ProRule" id="PRU01240"/>
    </source>
</evidence>
<dbReference type="InterPro" id="IPR050131">
    <property type="entry name" value="Peptidase_S8_subtilisin-like"/>
</dbReference>
<keyword evidence="4 5" id="KW-0720">Serine protease</keyword>
<proteinExistence type="inferred from homology"/>
<dbReference type="InterPro" id="IPR036852">
    <property type="entry name" value="Peptidase_S8/S53_dom_sf"/>
</dbReference>
<evidence type="ECO:0000256" key="6">
    <source>
        <dbReference type="SAM" id="MobiDB-lite"/>
    </source>
</evidence>
<evidence type="ECO:0000259" key="7">
    <source>
        <dbReference type="Pfam" id="PF00082"/>
    </source>
</evidence>
<dbReference type="PROSITE" id="PS51892">
    <property type="entry name" value="SUBTILASE"/>
    <property type="match status" value="1"/>
</dbReference>
<evidence type="ECO:0000256" key="3">
    <source>
        <dbReference type="ARBA" id="ARBA00022801"/>
    </source>
</evidence>
<evidence type="ECO:0000313" key="8">
    <source>
        <dbReference type="EMBL" id="SFT86660.1"/>
    </source>
</evidence>
<dbReference type="InterPro" id="IPR000209">
    <property type="entry name" value="Peptidase_S8/S53_dom"/>
</dbReference>
<dbReference type="Gene3D" id="3.40.50.200">
    <property type="entry name" value="Peptidase S8/S53 domain"/>
    <property type="match status" value="1"/>
</dbReference>